<organism evidence="2 3">
    <name type="scientific">Evansella vedderi</name>
    <dbReference type="NCBI Taxonomy" id="38282"/>
    <lineage>
        <taxon>Bacteria</taxon>
        <taxon>Bacillati</taxon>
        <taxon>Bacillota</taxon>
        <taxon>Bacilli</taxon>
        <taxon>Bacillales</taxon>
        <taxon>Bacillaceae</taxon>
        <taxon>Evansella</taxon>
    </lineage>
</organism>
<dbReference type="InterPro" id="IPR037523">
    <property type="entry name" value="VOC_core"/>
</dbReference>
<protein>
    <submittedName>
        <fullName evidence="2">Catechol 2,3-dioxygenase-like lactoylglutathione lyase family enzyme</fullName>
    </submittedName>
</protein>
<dbReference type="InterPro" id="IPR029068">
    <property type="entry name" value="Glyas_Bleomycin-R_OHBP_Dase"/>
</dbReference>
<reference evidence="2 3" key="1">
    <citation type="submission" date="2023-07" db="EMBL/GenBank/DDBJ databases">
        <title>Genomic Encyclopedia of Type Strains, Phase IV (KMG-IV): sequencing the most valuable type-strain genomes for metagenomic binning, comparative biology and taxonomic classification.</title>
        <authorList>
            <person name="Goeker M."/>
        </authorList>
    </citation>
    <scope>NUCLEOTIDE SEQUENCE [LARGE SCALE GENOMIC DNA]</scope>
    <source>
        <strain evidence="2 3">DSM 9768</strain>
    </source>
</reference>
<feature type="domain" description="VOC" evidence="1">
    <location>
        <begin position="6"/>
        <end position="51"/>
    </location>
</feature>
<dbReference type="Gene3D" id="3.10.180.10">
    <property type="entry name" value="2,3-Dihydroxybiphenyl 1,2-Dioxygenase, domain 1"/>
    <property type="match status" value="1"/>
</dbReference>
<keyword evidence="3" id="KW-1185">Reference proteome</keyword>
<name>A0ABT9ZS40_9BACI</name>
<comment type="caution">
    <text evidence="2">The sequence shown here is derived from an EMBL/GenBank/DDBJ whole genome shotgun (WGS) entry which is preliminary data.</text>
</comment>
<dbReference type="PROSITE" id="PS51819">
    <property type="entry name" value="VOC"/>
    <property type="match status" value="1"/>
</dbReference>
<evidence type="ECO:0000259" key="1">
    <source>
        <dbReference type="PROSITE" id="PS51819"/>
    </source>
</evidence>
<evidence type="ECO:0000313" key="2">
    <source>
        <dbReference type="EMBL" id="MDQ0253572.1"/>
    </source>
</evidence>
<dbReference type="InterPro" id="IPR004360">
    <property type="entry name" value="Glyas_Fos-R_dOase_dom"/>
</dbReference>
<proteinExistence type="predicted"/>
<evidence type="ECO:0000313" key="3">
    <source>
        <dbReference type="Proteomes" id="UP001230005"/>
    </source>
</evidence>
<accession>A0ABT9ZS40</accession>
<dbReference type="SUPFAM" id="SSF54593">
    <property type="entry name" value="Glyoxalase/Bleomycin resistance protein/Dihydroxybiphenyl dioxygenase"/>
    <property type="match status" value="1"/>
</dbReference>
<dbReference type="EMBL" id="JAUSUG010000003">
    <property type="protein sequence ID" value="MDQ0253572.1"/>
    <property type="molecule type" value="Genomic_DNA"/>
</dbReference>
<dbReference type="RefSeq" id="WP_307322409.1">
    <property type="nucleotide sequence ID" value="NZ_JAUSUG010000003.1"/>
</dbReference>
<dbReference type="Proteomes" id="UP001230005">
    <property type="component" value="Unassembled WGS sequence"/>
</dbReference>
<gene>
    <name evidence="2" type="ORF">J2S74_000944</name>
</gene>
<sequence>MFNVNHIDHVVITVSNLEESITWYENVLGLNRQYQDEWEGPPILRDFSMRS</sequence>
<dbReference type="Pfam" id="PF00903">
    <property type="entry name" value="Glyoxalase"/>
    <property type="match status" value="1"/>
</dbReference>